<dbReference type="AlphaFoldDB" id="A0AB39T7P2"/>
<name>A0AB39T7P2_9ACTN</name>
<proteinExistence type="predicted"/>
<dbReference type="RefSeq" id="WP_369148126.1">
    <property type="nucleotide sequence ID" value="NZ_CP163444.1"/>
</dbReference>
<organism evidence="1">
    <name type="scientific">Streptomyces sp. R44</name>
    <dbReference type="NCBI Taxonomy" id="3238633"/>
    <lineage>
        <taxon>Bacteria</taxon>
        <taxon>Bacillati</taxon>
        <taxon>Actinomycetota</taxon>
        <taxon>Actinomycetes</taxon>
        <taxon>Kitasatosporales</taxon>
        <taxon>Streptomycetaceae</taxon>
        <taxon>Streptomyces</taxon>
    </lineage>
</organism>
<reference evidence="1" key="1">
    <citation type="submission" date="2024-07" db="EMBL/GenBank/DDBJ databases">
        <authorList>
            <person name="Yu S.T."/>
        </authorList>
    </citation>
    <scope>NUCLEOTIDE SEQUENCE</scope>
    <source>
        <strain evidence="1">R44</strain>
    </source>
</reference>
<accession>A0AB39T7P2</accession>
<evidence type="ECO:0008006" key="2">
    <source>
        <dbReference type="Google" id="ProtNLM"/>
    </source>
</evidence>
<gene>
    <name evidence="1" type="ORF">AB5J54_35995</name>
</gene>
<sequence>MDQRAPVRIEIDDDATPVVRLLGRTLRDAARTGHAPEVLGRGTGTVAVRSHDTPQAATVTLHGGVVTVTGGVFAPTDATLVVDLESRFAPTQDPEDDAELAGGMLRALRPPLPPWREAAEHFWEVTRGIHGIPDVLVAVAGEPEGPQEARFGAGPSTYRMVGTPEALAGVFTGADYLLTSLESGLRVQGTLSQLSVMTAASWKVRFDV</sequence>
<protein>
    <recommendedName>
        <fullName evidence="2">SCP2 domain-containing protein</fullName>
    </recommendedName>
</protein>
<dbReference type="EMBL" id="CP163444">
    <property type="protein sequence ID" value="XDQ75598.1"/>
    <property type="molecule type" value="Genomic_DNA"/>
</dbReference>
<evidence type="ECO:0000313" key="1">
    <source>
        <dbReference type="EMBL" id="XDQ75598.1"/>
    </source>
</evidence>